<dbReference type="PANTHER" id="PTHR35316:SF1">
    <property type="entry name" value="28S RIBOSOMAL S34 PROTEIN"/>
    <property type="match status" value="1"/>
</dbReference>
<protein>
    <submittedName>
        <fullName evidence="1">Uncharacterized protein</fullName>
    </submittedName>
</protein>
<sequence length="154" mass="17487">MFRQTLTLFSYAARSTASSSYTEILTGHLSKSHLPPSLARAQKPHKNLYQLLSSLPNDGVGARVRQRRWAAKGLDVPHDKDLKQHLITLHAEHKKANKEHGHLCYWEITKVRLKDGGKHGKAWGRFVWRGKPITQVESGERIPGALKYCWDSAK</sequence>
<dbReference type="InterPro" id="IPR032053">
    <property type="entry name" value="Ribosomal_mS34"/>
</dbReference>
<dbReference type="AlphaFoldDB" id="A0A077RBM6"/>
<reference evidence="1" key="1">
    <citation type="journal article" date="2014" name="Genome Biol. Evol.">
        <title>Gene Loss Rather Than Gene Gain Is Associated with a Host Jump from Monocots to Dicots in the Smut Fungus Melanopsichium pennsylvanicum.</title>
        <authorList>
            <person name="Sharma R."/>
            <person name="Mishra B."/>
            <person name="Runge F."/>
            <person name="Thines M."/>
        </authorList>
    </citation>
    <scope>NUCLEOTIDE SEQUENCE</scope>
    <source>
        <strain evidence="1">4</strain>
    </source>
</reference>
<proteinExistence type="predicted"/>
<name>A0A077RBM6_9BASI</name>
<dbReference type="GO" id="GO:0003735">
    <property type="term" value="F:structural constituent of ribosome"/>
    <property type="evidence" value="ECO:0007669"/>
    <property type="project" value="InterPro"/>
</dbReference>
<dbReference type="PANTHER" id="PTHR35316">
    <property type="entry name" value="28S RIBOSOMAL S34 PROTEIN"/>
    <property type="match status" value="1"/>
</dbReference>
<dbReference type="GO" id="GO:0005739">
    <property type="term" value="C:mitochondrion"/>
    <property type="evidence" value="ECO:0007669"/>
    <property type="project" value="InterPro"/>
</dbReference>
<accession>A0A077RBM6</accession>
<dbReference type="EMBL" id="HG529698">
    <property type="protein sequence ID" value="CDI56742.1"/>
    <property type="molecule type" value="Genomic_DNA"/>
</dbReference>
<organism evidence="1">
    <name type="scientific">Melanopsichium pennsylvanicum 4</name>
    <dbReference type="NCBI Taxonomy" id="1398559"/>
    <lineage>
        <taxon>Eukaryota</taxon>
        <taxon>Fungi</taxon>
        <taxon>Dikarya</taxon>
        <taxon>Basidiomycota</taxon>
        <taxon>Ustilaginomycotina</taxon>
        <taxon>Ustilaginomycetes</taxon>
        <taxon>Ustilaginales</taxon>
        <taxon>Ustilaginaceae</taxon>
        <taxon>Melanopsichium</taxon>
    </lineage>
</organism>
<dbReference type="Pfam" id="PF16053">
    <property type="entry name" value="MRP-S34"/>
    <property type="match status" value="1"/>
</dbReference>
<evidence type="ECO:0000313" key="1">
    <source>
        <dbReference type="EMBL" id="CDI56742.1"/>
    </source>
</evidence>